<keyword evidence="4" id="KW-1185">Reference proteome</keyword>
<sequence>MHAACSIHHTALFPLSFEIIGSSPTQDPKTTESKETTAVQSPQGEPGTAALPPGPLSPDPISTSTQTPSTEQTGASGAAGPQGPSGPPGAKGEEGKPADGVVDAGNDDPPPLNPPKPKPETTNPHQARSSVGSGSPGGVQDPGSTAGSSENGGGGLPDGAGGGGGGASSSSSPSEPSSSAQGTEITTTTTITQTPSSETLSPTSPQSPVQPSPPKAGDDAVAHFVPPPSKPCDPKDLIPYTPAIIPAVVGIGVIAFFLWKKDVTRERRNNIDKQRCTRSVAVPNGHSTFRSIKMTAKDKKSTWPKCKYITELLERAYDDVEEPYEETYEDIEQTYEGAYEDVEEPYEETYEDVEEPYEETYEDADEGVYSDEQWEEAGEEDDYEEQEEEAILGQWKPEQQAVPQEVHYDGEWNIKHDARKEEVDESDTLSAAASITESTESVVQAMEQDAEYKTESFTGETKVP</sequence>
<accession>A0A0D9QP53</accession>
<dbReference type="GeneID" id="24266683"/>
<dbReference type="AlphaFoldDB" id="A0A0D9QP53"/>
<gene>
    <name evidence="3" type="ORF">AK88_01369</name>
</gene>
<evidence type="ECO:0000313" key="3">
    <source>
        <dbReference type="EMBL" id="KJP88875.1"/>
    </source>
</evidence>
<keyword evidence="2" id="KW-0472">Membrane</keyword>
<protein>
    <recommendedName>
        <fullName evidence="5">Schizont-infected cell agglutination C-terminal domain-containing protein</fullName>
    </recommendedName>
</protein>
<dbReference type="EMBL" id="KQ001656">
    <property type="protein sequence ID" value="KJP88875.1"/>
    <property type="molecule type" value="Genomic_DNA"/>
</dbReference>
<feature type="compositionally biased region" description="Gly residues" evidence="1">
    <location>
        <begin position="150"/>
        <end position="167"/>
    </location>
</feature>
<name>A0A0D9QP53_PLAFR</name>
<feature type="transmembrane region" description="Helical" evidence="2">
    <location>
        <begin position="237"/>
        <end position="259"/>
    </location>
</feature>
<dbReference type="VEuPathDB" id="PlasmoDB:AK88_01369"/>
<feature type="compositionally biased region" description="Low complexity" evidence="1">
    <location>
        <begin position="59"/>
        <end position="82"/>
    </location>
</feature>
<evidence type="ECO:0008006" key="5">
    <source>
        <dbReference type="Google" id="ProtNLM"/>
    </source>
</evidence>
<dbReference type="Proteomes" id="UP000054561">
    <property type="component" value="Unassembled WGS sequence"/>
</dbReference>
<feature type="compositionally biased region" description="Low complexity" evidence="1">
    <location>
        <begin position="120"/>
        <end position="144"/>
    </location>
</feature>
<evidence type="ECO:0000256" key="2">
    <source>
        <dbReference type="SAM" id="Phobius"/>
    </source>
</evidence>
<keyword evidence="2" id="KW-1133">Transmembrane helix</keyword>
<feature type="compositionally biased region" description="Low complexity" evidence="1">
    <location>
        <begin position="168"/>
        <end position="207"/>
    </location>
</feature>
<keyword evidence="2" id="KW-0812">Transmembrane</keyword>
<reference evidence="3 4" key="1">
    <citation type="submission" date="2014-03" db="EMBL/GenBank/DDBJ databases">
        <title>The Genome Sequence of Plasmodium fragile nilgiri.</title>
        <authorList>
            <consortium name="The Broad Institute Genomics Platform"/>
            <consortium name="The Broad Institute Genome Sequencing Center for Infectious Disease"/>
            <person name="Neafsey D."/>
            <person name="Duraisingh M."/>
            <person name="Young S.K."/>
            <person name="Zeng Q."/>
            <person name="Gargeya S."/>
            <person name="Abouelleil A."/>
            <person name="Alvarado L."/>
            <person name="Chapman S.B."/>
            <person name="Gainer-Dewar J."/>
            <person name="Goldberg J."/>
            <person name="Griggs A."/>
            <person name="Gujja S."/>
            <person name="Hansen M."/>
            <person name="Howarth C."/>
            <person name="Imamovic A."/>
            <person name="Larimer J."/>
            <person name="Pearson M."/>
            <person name="Poon T.W."/>
            <person name="Priest M."/>
            <person name="Roberts A."/>
            <person name="Saif S."/>
            <person name="Shea T."/>
            <person name="Sykes S."/>
            <person name="Wortman J."/>
            <person name="Nusbaum C."/>
            <person name="Birren B."/>
        </authorList>
    </citation>
    <scope>NUCLEOTIDE SEQUENCE [LARGE SCALE GENOMIC DNA]</scope>
    <source>
        <strain evidence="4">nilgiri</strain>
    </source>
</reference>
<feature type="region of interest" description="Disordered" evidence="1">
    <location>
        <begin position="416"/>
        <end position="464"/>
    </location>
</feature>
<feature type="compositionally biased region" description="Polar residues" evidence="1">
    <location>
        <begin position="455"/>
        <end position="464"/>
    </location>
</feature>
<feature type="region of interest" description="Disordered" evidence="1">
    <location>
        <begin position="352"/>
        <end position="389"/>
    </location>
</feature>
<evidence type="ECO:0000256" key="1">
    <source>
        <dbReference type="SAM" id="MobiDB-lite"/>
    </source>
</evidence>
<proteinExistence type="predicted"/>
<organism evidence="3 4">
    <name type="scientific">Plasmodium fragile</name>
    <dbReference type="NCBI Taxonomy" id="5857"/>
    <lineage>
        <taxon>Eukaryota</taxon>
        <taxon>Sar</taxon>
        <taxon>Alveolata</taxon>
        <taxon>Apicomplexa</taxon>
        <taxon>Aconoidasida</taxon>
        <taxon>Haemosporida</taxon>
        <taxon>Plasmodiidae</taxon>
        <taxon>Plasmodium</taxon>
        <taxon>Plasmodium (Plasmodium)</taxon>
    </lineage>
</organism>
<dbReference type="RefSeq" id="XP_012334427.1">
    <property type="nucleotide sequence ID" value="XM_012479004.1"/>
</dbReference>
<feature type="region of interest" description="Disordered" evidence="1">
    <location>
        <begin position="20"/>
        <end position="228"/>
    </location>
</feature>
<feature type="compositionally biased region" description="Low complexity" evidence="1">
    <location>
        <begin position="430"/>
        <end position="441"/>
    </location>
</feature>
<evidence type="ECO:0000313" key="4">
    <source>
        <dbReference type="Proteomes" id="UP000054561"/>
    </source>
</evidence>